<sequence>MKEKEFNSKFQSVLDDFSAEHWSKDAVLESMKRYADQNGNLKLEDALIFALNESREYTEKFTYLVLSALFVDKDQ</sequence>
<dbReference type="Proteomes" id="UP000051217">
    <property type="component" value="Unassembled WGS sequence"/>
</dbReference>
<dbReference type="EMBL" id="AZFI01000002">
    <property type="protein sequence ID" value="KRM31975.1"/>
    <property type="molecule type" value="Genomic_DNA"/>
</dbReference>
<name>A0ABR5PPY2_9LACO</name>
<dbReference type="RefSeq" id="WP_056971147.1">
    <property type="nucleotide sequence ID" value="NZ_AZFI01000002.1"/>
</dbReference>
<protein>
    <submittedName>
        <fullName evidence="1">Uncharacterized protein</fullName>
    </submittedName>
</protein>
<keyword evidence="2" id="KW-1185">Reference proteome</keyword>
<evidence type="ECO:0000313" key="1">
    <source>
        <dbReference type="EMBL" id="KRM31975.1"/>
    </source>
</evidence>
<comment type="caution">
    <text evidence="1">The sequence shown here is derived from an EMBL/GenBank/DDBJ whole genome shotgun (WGS) entry which is preliminary data.</text>
</comment>
<evidence type="ECO:0000313" key="2">
    <source>
        <dbReference type="Proteomes" id="UP000051217"/>
    </source>
</evidence>
<accession>A0ABR5PPY2</accession>
<reference evidence="1 2" key="1">
    <citation type="journal article" date="2015" name="Genome Announc.">
        <title>Expanding the biotechnology potential of lactobacilli through comparative genomics of 213 strains and associated genera.</title>
        <authorList>
            <person name="Sun Z."/>
            <person name="Harris H.M."/>
            <person name="McCann A."/>
            <person name="Guo C."/>
            <person name="Argimon S."/>
            <person name="Zhang W."/>
            <person name="Yang X."/>
            <person name="Jeffery I.B."/>
            <person name="Cooney J.C."/>
            <person name="Kagawa T.F."/>
            <person name="Liu W."/>
            <person name="Song Y."/>
            <person name="Salvetti E."/>
            <person name="Wrobel A."/>
            <person name="Rasinkangas P."/>
            <person name="Parkhill J."/>
            <person name="Rea M.C."/>
            <person name="O'Sullivan O."/>
            <person name="Ritari J."/>
            <person name="Douillard F.P."/>
            <person name="Paul Ross R."/>
            <person name="Yang R."/>
            <person name="Briner A.E."/>
            <person name="Felis G.E."/>
            <person name="de Vos W.M."/>
            <person name="Barrangou R."/>
            <person name="Klaenhammer T.R."/>
            <person name="Caufield P.W."/>
            <person name="Cui Y."/>
            <person name="Zhang H."/>
            <person name="O'Toole P.W."/>
        </authorList>
    </citation>
    <scope>NUCLEOTIDE SEQUENCE [LARGE SCALE GENOMIC DNA]</scope>
    <source>
        <strain evidence="1 2">DSM 15836</strain>
    </source>
</reference>
<organism evidence="1 2">
    <name type="scientific">Ligilactobacillus acidipiscis DSM 15836</name>
    <dbReference type="NCBI Taxonomy" id="1423716"/>
    <lineage>
        <taxon>Bacteria</taxon>
        <taxon>Bacillati</taxon>
        <taxon>Bacillota</taxon>
        <taxon>Bacilli</taxon>
        <taxon>Lactobacillales</taxon>
        <taxon>Lactobacillaceae</taxon>
        <taxon>Ligilactobacillus</taxon>
    </lineage>
</organism>
<gene>
    <name evidence="1" type="ORF">FC65_GL000887</name>
</gene>
<proteinExistence type="predicted"/>